<dbReference type="OrthoDB" id="9790710at2"/>
<dbReference type="Proteomes" id="UP000232163">
    <property type="component" value="Unassembled WGS sequence"/>
</dbReference>
<dbReference type="Gene3D" id="3.40.50.2000">
    <property type="entry name" value="Glycogen Phosphorylase B"/>
    <property type="match status" value="1"/>
</dbReference>
<evidence type="ECO:0000313" key="5">
    <source>
        <dbReference type="Proteomes" id="UP000232163"/>
    </source>
</evidence>
<organism evidence="4 5">
    <name type="scientific">Phyllobacterium zundukense</name>
    <dbReference type="NCBI Taxonomy" id="1867719"/>
    <lineage>
        <taxon>Bacteria</taxon>
        <taxon>Pseudomonadati</taxon>
        <taxon>Pseudomonadota</taxon>
        <taxon>Alphaproteobacteria</taxon>
        <taxon>Hyphomicrobiales</taxon>
        <taxon>Phyllobacteriaceae</taxon>
        <taxon>Phyllobacterium</taxon>
    </lineage>
</organism>
<keyword evidence="1" id="KW-0328">Glycosyltransferase</keyword>
<evidence type="ECO:0000256" key="2">
    <source>
        <dbReference type="ARBA" id="ARBA00022679"/>
    </source>
</evidence>
<evidence type="ECO:0000259" key="3">
    <source>
        <dbReference type="Pfam" id="PF00534"/>
    </source>
</evidence>
<feature type="domain" description="Glycosyl transferase family 1" evidence="3">
    <location>
        <begin position="148"/>
        <end position="289"/>
    </location>
</feature>
<keyword evidence="5" id="KW-1185">Reference proteome</keyword>
<evidence type="ECO:0000313" key="4">
    <source>
        <dbReference type="EMBL" id="PIO41833.1"/>
    </source>
</evidence>
<reference evidence="4 5" key="1">
    <citation type="journal article" date="2017" name="Int J Environ Stud">
        <title>Does the Miocene-Pliocene relict legume Oxytropis triphylla form nitrogen-fixing nodules with a combination of bacterial strains?</title>
        <authorList>
            <person name="Safronova V."/>
            <person name="Belimov A."/>
            <person name="Sazanova A."/>
            <person name="Kuznetsova I."/>
            <person name="Popova J."/>
            <person name="Andronov E."/>
            <person name="Verkhozina A."/>
            <person name="Tikhonovich I."/>
        </authorList>
    </citation>
    <scope>NUCLEOTIDE SEQUENCE [LARGE SCALE GENOMIC DNA]</scope>
    <source>
        <strain evidence="4 5">Tri-38</strain>
    </source>
</reference>
<gene>
    <name evidence="4" type="ORF">B5P45_22400</name>
</gene>
<evidence type="ECO:0000256" key="1">
    <source>
        <dbReference type="ARBA" id="ARBA00022676"/>
    </source>
</evidence>
<dbReference type="CDD" id="cd03801">
    <property type="entry name" value="GT4_PimA-like"/>
    <property type="match status" value="1"/>
</dbReference>
<dbReference type="GO" id="GO:0016757">
    <property type="term" value="F:glycosyltransferase activity"/>
    <property type="evidence" value="ECO:0007669"/>
    <property type="project" value="UniProtKB-KW"/>
</dbReference>
<proteinExistence type="predicted"/>
<dbReference type="SUPFAM" id="SSF53756">
    <property type="entry name" value="UDP-Glycosyltransferase/glycogen phosphorylase"/>
    <property type="match status" value="1"/>
</dbReference>
<keyword evidence="2" id="KW-0808">Transferase</keyword>
<sequence>MHVVRPIGYPSVFNTPRHSRHKITTRWFVPAHKLWRPLEVALMMPTNGADLIATFNRIPLGTKPFVISFESHLPRLFNYEKTAAFRYFSSKLQDDRCRKIIPISHFSRRIFLRQHDASPHRRELEERLSEVIYPAVEVPIEIDTVNRTDEQLNVFFVGAHFSRKGGPALLLTAKRLNDMRLPVQFHVVSDLIVGGQNGVWTDPPEAAFFDEYRPLLLLPNVKLHGKMPNNELLQLLQICDVSVLPTLCDTFGYSVLESLAAGVPVIATKVSALPELIEPGKTGLLLDLETDEMGEWRHLFKFDQSSDAYRNIYRRTMEDIADQLVDALTLLLERPQHLSTMKTISHQTAGRRFNAYKQSSVLDTLYENSIH</sequence>
<comment type="caution">
    <text evidence="4">The sequence shown here is derived from an EMBL/GenBank/DDBJ whole genome shotgun (WGS) entry which is preliminary data.</text>
</comment>
<dbReference type="RefSeq" id="WP_099999592.1">
    <property type="nucleotide sequence ID" value="NZ_CP017940.1"/>
</dbReference>
<dbReference type="AlphaFoldDB" id="A0A2N9VQR5"/>
<dbReference type="EMBL" id="MZMT01000053">
    <property type="protein sequence ID" value="PIO41833.1"/>
    <property type="molecule type" value="Genomic_DNA"/>
</dbReference>
<dbReference type="PANTHER" id="PTHR12526">
    <property type="entry name" value="GLYCOSYLTRANSFERASE"/>
    <property type="match status" value="1"/>
</dbReference>
<dbReference type="InterPro" id="IPR001296">
    <property type="entry name" value="Glyco_trans_1"/>
</dbReference>
<name>A0A2N9VQR5_9HYPH</name>
<protein>
    <recommendedName>
        <fullName evidence="3">Glycosyl transferase family 1 domain-containing protein</fullName>
    </recommendedName>
</protein>
<accession>A0A2N9VQR5</accession>
<dbReference type="PANTHER" id="PTHR12526:SF510">
    <property type="entry name" value="D-INOSITOL 3-PHOSPHATE GLYCOSYLTRANSFERASE"/>
    <property type="match status" value="1"/>
</dbReference>
<dbReference type="Pfam" id="PF00534">
    <property type="entry name" value="Glycos_transf_1"/>
    <property type="match status" value="1"/>
</dbReference>